<dbReference type="GO" id="GO:0005543">
    <property type="term" value="F:phospholipid binding"/>
    <property type="evidence" value="ECO:0007669"/>
    <property type="project" value="TreeGrafter"/>
</dbReference>
<dbReference type="GO" id="GO:0008915">
    <property type="term" value="F:lipid-A-disaccharide synthase activity"/>
    <property type="evidence" value="ECO:0007669"/>
    <property type="project" value="UniProtKB-EC"/>
</dbReference>
<dbReference type="InterPro" id="IPR003835">
    <property type="entry name" value="Glyco_trans_19"/>
</dbReference>
<keyword evidence="8" id="KW-0443">Lipid metabolism</keyword>
<accession>A0A286U0S1</accession>
<keyword evidence="4" id="KW-0444">Lipid biosynthesis</keyword>
<keyword evidence="11" id="KW-1185">Reference proteome</keyword>
<dbReference type="EMBL" id="BAOS01000027">
    <property type="protein sequence ID" value="GAX61722.1"/>
    <property type="molecule type" value="Genomic_DNA"/>
</dbReference>
<keyword evidence="6" id="KW-0328">Glycosyltransferase</keyword>
<proteinExistence type="predicted"/>
<comment type="catalytic activity">
    <reaction evidence="9">
        <text>a lipid X + a UDP-2-N,3-O-bis[(3R)-3-hydroxyacyl]-alpha-D-glucosamine = a lipid A disaccharide + UDP + H(+)</text>
        <dbReference type="Rhea" id="RHEA:67828"/>
        <dbReference type="ChEBI" id="CHEBI:15378"/>
        <dbReference type="ChEBI" id="CHEBI:58223"/>
        <dbReference type="ChEBI" id="CHEBI:137748"/>
        <dbReference type="ChEBI" id="CHEBI:176338"/>
        <dbReference type="ChEBI" id="CHEBI:176343"/>
        <dbReference type="EC" id="2.4.1.182"/>
    </reaction>
</comment>
<sequence length="226" mass="25174">MKYVGHPLFDELNTRGIDQVLVKKMKAGEGETVVSLLPGSRKQEIRRLLPILLETANIIHEKIPSAKFLISCSNTRNSELIQDIMKSYASAINQRLSIEIVKEKISEVIKASSLCIASSGTVVLEIANYHVPMVIFYRTSPFCYFIAKPHMKTPYICLVNAIAGKTVVPEKYMYRDDYKWLASHATELLLNQEKREACIAGLKEITSLIGSPGASEKAADEVLGMI</sequence>
<evidence type="ECO:0000256" key="9">
    <source>
        <dbReference type="ARBA" id="ARBA00048975"/>
    </source>
</evidence>
<dbReference type="Pfam" id="PF02684">
    <property type="entry name" value="LpxB"/>
    <property type="match status" value="1"/>
</dbReference>
<dbReference type="SUPFAM" id="SSF53756">
    <property type="entry name" value="UDP-Glycosyltransferase/glycogen phosphorylase"/>
    <property type="match status" value="1"/>
</dbReference>
<comment type="caution">
    <text evidence="10">The sequence shown here is derived from an EMBL/GenBank/DDBJ whole genome shotgun (WGS) entry which is preliminary data.</text>
</comment>
<organism evidence="10 11">
    <name type="scientific">Candidatus Scalindua japonica</name>
    <dbReference type="NCBI Taxonomy" id="1284222"/>
    <lineage>
        <taxon>Bacteria</taxon>
        <taxon>Pseudomonadati</taxon>
        <taxon>Planctomycetota</taxon>
        <taxon>Candidatus Brocadiia</taxon>
        <taxon>Candidatus Brocadiales</taxon>
        <taxon>Candidatus Scalinduaceae</taxon>
        <taxon>Candidatus Scalindua</taxon>
    </lineage>
</organism>
<dbReference type="EC" id="2.4.1.182" evidence="2"/>
<evidence type="ECO:0000256" key="2">
    <source>
        <dbReference type="ARBA" id="ARBA00012687"/>
    </source>
</evidence>
<dbReference type="GO" id="GO:0009245">
    <property type="term" value="P:lipid A biosynthetic process"/>
    <property type="evidence" value="ECO:0007669"/>
    <property type="project" value="UniProtKB-KW"/>
</dbReference>
<evidence type="ECO:0000256" key="6">
    <source>
        <dbReference type="ARBA" id="ARBA00022676"/>
    </source>
</evidence>
<dbReference type="GO" id="GO:0016020">
    <property type="term" value="C:membrane"/>
    <property type="evidence" value="ECO:0007669"/>
    <property type="project" value="GOC"/>
</dbReference>
<evidence type="ECO:0000313" key="11">
    <source>
        <dbReference type="Proteomes" id="UP000218542"/>
    </source>
</evidence>
<evidence type="ECO:0000256" key="8">
    <source>
        <dbReference type="ARBA" id="ARBA00023098"/>
    </source>
</evidence>
<evidence type="ECO:0000256" key="3">
    <source>
        <dbReference type="ARBA" id="ARBA00020902"/>
    </source>
</evidence>
<dbReference type="Proteomes" id="UP000218542">
    <property type="component" value="Unassembled WGS sequence"/>
</dbReference>
<evidence type="ECO:0000313" key="10">
    <source>
        <dbReference type="EMBL" id="GAX61722.1"/>
    </source>
</evidence>
<comment type="function">
    <text evidence="1">Condensation of UDP-2,3-diacylglucosamine and 2,3-diacylglucosamine-1-phosphate to form lipid A disaccharide, a precursor of lipid A, a phosphorylated glycolipid that anchors the lipopolysaccharide to the outer membrane of the cell.</text>
</comment>
<dbReference type="PANTHER" id="PTHR30372">
    <property type="entry name" value="LIPID-A-DISACCHARIDE SYNTHASE"/>
    <property type="match status" value="1"/>
</dbReference>
<dbReference type="AlphaFoldDB" id="A0A286U0S1"/>
<evidence type="ECO:0000256" key="7">
    <source>
        <dbReference type="ARBA" id="ARBA00022679"/>
    </source>
</evidence>
<evidence type="ECO:0000256" key="4">
    <source>
        <dbReference type="ARBA" id="ARBA00022516"/>
    </source>
</evidence>
<evidence type="ECO:0000256" key="5">
    <source>
        <dbReference type="ARBA" id="ARBA00022556"/>
    </source>
</evidence>
<reference evidence="11" key="1">
    <citation type="journal article" date="2017" name="Environ. Microbiol. Rep.">
        <title>Genetic Diversity of Marine Anaerobic Ammonium-Oxidizing Bacteria as Revealed by Genomic and Proteomic Analyses of 'Candidatus Scalindua japonica'.</title>
        <authorList>
            <person name="Oshiki M."/>
            <person name="Mizuto K."/>
            <person name="Kimura Z."/>
            <person name="Kindaichi T."/>
            <person name="Satoh H."/>
            <person name="Okabe S."/>
        </authorList>
    </citation>
    <scope>NUCLEOTIDE SEQUENCE [LARGE SCALE GENOMIC DNA]</scope>
    <source>
        <strain evidence="11">husup-a2</strain>
    </source>
</reference>
<protein>
    <recommendedName>
        <fullName evidence="3">Lipid-A-disaccharide synthase</fullName>
        <ecNumber evidence="2">2.4.1.182</ecNumber>
    </recommendedName>
</protein>
<evidence type="ECO:0000256" key="1">
    <source>
        <dbReference type="ARBA" id="ARBA00002056"/>
    </source>
</evidence>
<name>A0A286U0S1_9BACT</name>
<keyword evidence="5" id="KW-0441">Lipid A biosynthesis</keyword>
<keyword evidence="7" id="KW-0808">Transferase</keyword>
<gene>
    <name evidence="10" type="ORF">SCALIN_C27_0117</name>
</gene>
<dbReference type="PANTHER" id="PTHR30372:SF4">
    <property type="entry name" value="LIPID-A-DISACCHARIDE SYNTHASE, MITOCHONDRIAL-RELATED"/>
    <property type="match status" value="1"/>
</dbReference>